<dbReference type="RefSeq" id="WP_310028637.1">
    <property type="nucleotide sequence ID" value="NZ_JAVDVI010000022.1"/>
</dbReference>
<proteinExistence type="predicted"/>
<dbReference type="EMBL" id="JAVDVI010000022">
    <property type="protein sequence ID" value="MDR6969502.1"/>
    <property type="molecule type" value="Genomic_DNA"/>
</dbReference>
<evidence type="ECO:0000313" key="2">
    <source>
        <dbReference type="Proteomes" id="UP001255185"/>
    </source>
</evidence>
<sequence length="136" mass="15595">MKLLLKSLIILFLLASCSPDEDYSFEESQSKIVKKFRTEGYYEYNSRLNDILLAELNSLETGILCSETLETISDLSEKVKKEKNTTGCYLIGWESSKSDPLDKNAITLEWNSKHGVIIRMFTKSSLIQQRLPLNSY</sequence>
<reference evidence="1 2" key="1">
    <citation type="submission" date="2023-07" db="EMBL/GenBank/DDBJ databases">
        <title>Sorghum-associated microbial communities from plants grown in Nebraska, USA.</title>
        <authorList>
            <person name="Schachtman D."/>
        </authorList>
    </citation>
    <scope>NUCLEOTIDE SEQUENCE [LARGE SCALE GENOMIC DNA]</scope>
    <source>
        <strain evidence="1 2">3773</strain>
    </source>
</reference>
<name>A0ABU1TUE9_9FLAO</name>
<organism evidence="1 2">
    <name type="scientific">Flavobacterium arsenatis</name>
    <dbReference type="NCBI Taxonomy" id="1484332"/>
    <lineage>
        <taxon>Bacteria</taxon>
        <taxon>Pseudomonadati</taxon>
        <taxon>Bacteroidota</taxon>
        <taxon>Flavobacteriia</taxon>
        <taxon>Flavobacteriales</taxon>
        <taxon>Flavobacteriaceae</taxon>
        <taxon>Flavobacterium</taxon>
    </lineage>
</organism>
<protein>
    <recommendedName>
        <fullName evidence="3">Lipoprotein</fullName>
    </recommendedName>
</protein>
<accession>A0ABU1TUE9</accession>
<evidence type="ECO:0000313" key="1">
    <source>
        <dbReference type="EMBL" id="MDR6969502.1"/>
    </source>
</evidence>
<gene>
    <name evidence="1" type="ORF">J2X31_003535</name>
</gene>
<comment type="caution">
    <text evidence="1">The sequence shown here is derived from an EMBL/GenBank/DDBJ whole genome shotgun (WGS) entry which is preliminary data.</text>
</comment>
<evidence type="ECO:0008006" key="3">
    <source>
        <dbReference type="Google" id="ProtNLM"/>
    </source>
</evidence>
<dbReference type="Proteomes" id="UP001255185">
    <property type="component" value="Unassembled WGS sequence"/>
</dbReference>
<dbReference type="PROSITE" id="PS51257">
    <property type="entry name" value="PROKAR_LIPOPROTEIN"/>
    <property type="match status" value="1"/>
</dbReference>
<keyword evidence="2" id="KW-1185">Reference proteome</keyword>